<dbReference type="AlphaFoldDB" id="A0A0E0EUK3"/>
<evidence type="ECO:0000313" key="3">
    <source>
        <dbReference type="Proteomes" id="UP000008021"/>
    </source>
</evidence>
<dbReference type="Proteomes" id="UP000008021">
    <property type="component" value="Chromosome 9"/>
</dbReference>
<dbReference type="EnsemblPlants" id="OMERI09G13980.1">
    <property type="protein sequence ID" value="OMERI09G13980.1"/>
    <property type="gene ID" value="OMERI09G13980"/>
</dbReference>
<reference evidence="2" key="2">
    <citation type="submission" date="2018-05" db="EMBL/GenBank/DDBJ databases">
        <title>OmerRS3 (Oryza meridionalis Reference Sequence Version 3).</title>
        <authorList>
            <person name="Zhang J."/>
            <person name="Kudrna D."/>
            <person name="Lee S."/>
            <person name="Talag J."/>
            <person name="Welchert J."/>
            <person name="Wing R.A."/>
        </authorList>
    </citation>
    <scope>NUCLEOTIDE SEQUENCE [LARGE SCALE GENOMIC DNA]</scope>
    <source>
        <strain evidence="2">cv. OR44</strain>
    </source>
</reference>
<name>A0A0E0EUK3_9ORYZ</name>
<organism evidence="2">
    <name type="scientific">Oryza meridionalis</name>
    <dbReference type="NCBI Taxonomy" id="40149"/>
    <lineage>
        <taxon>Eukaryota</taxon>
        <taxon>Viridiplantae</taxon>
        <taxon>Streptophyta</taxon>
        <taxon>Embryophyta</taxon>
        <taxon>Tracheophyta</taxon>
        <taxon>Spermatophyta</taxon>
        <taxon>Magnoliopsida</taxon>
        <taxon>Liliopsida</taxon>
        <taxon>Poales</taxon>
        <taxon>Poaceae</taxon>
        <taxon>BOP clade</taxon>
        <taxon>Oryzoideae</taxon>
        <taxon>Oryzeae</taxon>
        <taxon>Oryzinae</taxon>
        <taxon>Oryza</taxon>
    </lineage>
</organism>
<reference evidence="2" key="1">
    <citation type="submission" date="2015-04" db="UniProtKB">
        <authorList>
            <consortium name="EnsemblPlants"/>
        </authorList>
    </citation>
    <scope>IDENTIFICATION</scope>
</reference>
<keyword evidence="3" id="KW-1185">Reference proteome</keyword>
<protein>
    <submittedName>
        <fullName evidence="2">Uncharacterized protein</fullName>
    </submittedName>
</protein>
<dbReference type="HOGENOM" id="CLU_2726490_0_0_1"/>
<proteinExistence type="predicted"/>
<dbReference type="Gramene" id="OMERI09G13980.1">
    <property type="protein sequence ID" value="OMERI09G13980.1"/>
    <property type="gene ID" value="OMERI09G13980"/>
</dbReference>
<feature type="compositionally biased region" description="Basic and acidic residues" evidence="1">
    <location>
        <begin position="1"/>
        <end position="22"/>
    </location>
</feature>
<evidence type="ECO:0000313" key="2">
    <source>
        <dbReference type="EnsemblPlants" id="OMERI09G13980.1"/>
    </source>
</evidence>
<evidence type="ECO:0000256" key="1">
    <source>
        <dbReference type="SAM" id="MobiDB-lite"/>
    </source>
</evidence>
<accession>A0A0E0EUK3</accession>
<sequence>MPPGHQAKDVGEHELRRDEHLDSGIPGLKENAGKVKASIQDSGPLIPLAGARCSTASAAHCSGHGQPEEEDG</sequence>
<feature type="region of interest" description="Disordered" evidence="1">
    <location>
        <begin position="1"/>
        <end position="39"/>
    </location>
</feature>